<dbReference type="AlphaFoldDB" id="A0A251QCP0"/>
<proteinExistence type="predicted"/>
<dbReference type="PANTHER" id="PTHR47481:SF30">
    <property type="entry name" value="CCHC-TYPE DOMAIN-CONTAINING PROTEIN"/>
    <property type="match status" value="1"/>
</dbReference>
<dbReference type="Gramene" id="ONI21594">
    <property type="protein sequence ID" value="ONI21594"/>
    <property type="gene ID" value="PRUPE_2G074700"/>
</dbReference>
<evidence type="ECO:0000313" key="3">
    <source>
        <dbReference type="Proteomes" id="UP000006882"/>
    </source>
</evidence>
<keyword evidence="3" id="KW-1185">Reference proteome</keyword>
<evidence type="ECO:0000256" key="1">
    <source>
        <dbReference type="SAM" id="MobiDB-lite"/>
    </source>
</evidence>
<organism evidence="2 3">
    <name type="scientific">Prunus persica</name>
    <name type="common">Peach</name>
    <name type="synonym">Amygdalus persica</name>
    <dbReference type="NCBI Taxonomy" id="3760"/>
    <lineage>
        <taxon>Eukaryota</taxon>
        <taxon>Viridiplantae</taxon>
        <taxon>Streptophyta</taxon>
        <taxon>Embryophyta</taxon>
        <taxon>Tracheophyta</taxon>
        <taxon>Spermatophyta</taxon>
        <taxon>Magnoliopsida</taxon>
        <taxon>eudicotyledons</taxon>
        <taxon>Gunneridae</taxon>
        <taxon>Pentapetalae</taxon>
        <taxon>rosids</taxon>
        <taxon>fabids</taxon>
        <taxon>Rosales</taxon>
        <taxon>Rosaceae</taxon>
        <taxon>Amygdaloideae</taxon>
        <taxon>Amygdaleae</taxon>
        <taxon>Prunus</taxon>
    </lineage>
</organism>
<protein>
    <recommendedName>
        <fullName evidence="4">Retrotransposon Copia-like N-terminal domain-containing protein</fullName>
    </recommendedName>
</protein>
<gene>
    <name evidence="2" type="ORF">PRUPE_2G074700</name>
</gene>
<feature type="non-terminal residue" evidence="2">
    <location>
        <position position="1"/>
    </location>
</feature>
<evidence type="ECO:0000313" key="2">
    <source>
        <dbReference type="EMBL" id="ONI21594.1"/>
    </source>
</evidence>
<accession>A0A251QCP0</accession>
<feature type="region of interest" description="Disordered" evidence="1">
    <location>
        <begin position="225"/>
        <end position="245"/>
    </location>
</feature>
<sequence>SPLWLAQISPILCSHDLFGYVDGSVPCPPKHLLATNTSILNPAYLNWVQQDQTILNWINNSLSLTLLATVTLSPTSRKTWESLERRYASTSHNWILHLRNELLRTTKRDMSISEFLDKMNLISDNLPLVGSPLTYDDLVSVIMNNVRAAFEVTVSVAQACDAPITYEALGALLLSAERRIGEQSQLIPNLNTGITTFVASRGHGNRGRSPSCNFTCNRNYATTRGPSQFRSNFPNQRSFSTPCESSSSIPGRSIFQICNKPNHQALDCFNKMNTAYEGQIPASRLSAMATQPNIAN</sequence>
<dbReference type="Proteomes" id="UP000006882">
    <property type="component" value="Chromosome G2"/>
</dbReference>
<evidence type="ECO:0008006" key="4">
    <source>
        <dbReference type="Google" id="ProtNLM"/>
    </source>
</evidence>
<dbReference type="EMBL" id="CM007652">
    <property type="protein sequence ID" value="ONI21594.1"/>
    <property type="molecule type" value="Genomic_DNA"/>
</dbReference>
<reference evidence="2 3" key="1">
    <citation type="journal article" date="2013" name="Nat. Genet.">
        <title>The high-quality draft genome of peach (Prunus persica) identifies unique patterns of genetic diversity, domestication and genome evolution.</title>
        <authorList>
            <consortium name="International Peach Genome Initiative"/>
            <person name="Verde I."/>
            <person name="Abbott A.G."/>
            <person name="Scalabrin S."/>
            <person name="Jung S."/>
            <person name="Shu S."/>
            <person name="Marroni F."/>
            <person name="Zhebentyayeva T."/>
            <person name="Dettori M.T."/>
            <person name="Grimwood J."/>
            <person name="Cattonaro F."/>
            <person name="Zuccolo A."/>
            <person name="Rossini L."/>
            <person name="Jenkins J."/>
            <person name="Vendramin E."/>
            <person name="Meisel L.A."/>
            <person name="Decroocq V."/>
            <person name="Sosinski B."/>
            <person name="Prochnik S."/>
            <person name="Mitros T."/>
            <person name="Policriti A."/>
            <person name="Cipriani G."/>
            <person name="Dondini L."/>
            <person name="Ficklin S."/>
            <person name="Goodstein D.M."/>
            <person name="Xuan P."/>
            <person name="Del Fabbro C."/>
            <person name="Aramini V."/>
            <person name="Copetti D."/>
            <person name="Gonzalez S."/>
            <person name="Horner D.S."/>
            <person name="Falchi R."/>
            <person name="Lucas S."/>
            <person name="Mica E."/>
            <person name="Maldonado J."/>
            <person name="Lazzari B."/>
            <person name="Bielenberg D."/>
            <person name="Pirona R."/>
            <person name="Miculan M."/>
            <person name="Barakat A."/>
            <person name="Testolin R."/>
            <person name="Stella A."/>
            <person name="Tartarini S."/>
            <person name="Tonutti P."/>
            <person name="Arus P."/>
            <person name="Orellana A."/>
            <person name="Wells C."/>
            <person name="Main D."/>
            <person name="Vizzotto G."/>
            <person name="Silva H."/>
            <person name="Salamini F."/>
            <person name="Schmutz J."/>
            <person name="Morgante M."/>
            <person name="Rokhsar D.S."/>
        </authorList>
    </citation>
    <scope>NUCLEOTIDE SEQUENCE [LARGE SCALE GENOMIC DNA]</scope>
    <source>
        <strain evidence="3">cv. Nemared</strain>
    </source>
</reference>
<name>A0A251QCP0_PRUPE</name>
<dbReference type="PANTHER" id="PTHR47481">
    <property type="match status" value="1"/>
</dbReference>
<dbReference type="Pfam" id="PF14223">
    <property type="entry name" value="Retrotran_gag_2"/>
    <property type="match status" value="1"/>
</dbReference>